<protein>
    <recommendedName>
        <fullName evidence="2">Thioester reductase (TE) domain-containing protein</fullName>
    </recommendedName>
</protein>
<dbReference type="RefSeq" id="XP_047777037.1">
    <property type="nucleotide sequence ID" value="XM_047926700.1"/>
</dbReference>
<dbReference type="Gene3D" id="3.40.50.720">
    <property type="entry name" value="NAD(P)-binding Rossmann-like Domain"/>
    <property type="match status" value="1"/>
</dbReference>
<feature type="compositionally biased region" description="Basic and acidic residues" evidence="1">
    <location>
        <begin position="291"/>
        <end position="301"/>
    </location>
</feature>
<dbReference type="GeneID" id="72007432"/>
<name>A0ABQ8KBZ6_9APHY</name>
<dbReference type="SUPFAM" id="SSF51735">
    <property type="entry name" value="NAD(P)-binding Rossmann-fold domains"/>
    <property type="match status" value="1"/>
</dbReference>
<dbReference type="Proteomes" id="UP000814176">
    <property type="component" value="Unassembled WGS sequence"/>
</dbReference>
<sequence>MVSGSTKSGYDTYTAWLPARAPEARVEDNDPERVILLTGTTGNLSAHVLALLLKDERTKRVYSAAFDAAALPVGLLDSSKLLLLSANLTRDNLGLPQDILDDIRSTVTHVMHASWRVDFDLALSSFESLIAGAVHLFTMAPAAHYLFMSSISVAVGWNVKGRQRYTQVPEVALHEIGIAARLTTECPNTSWKRSAMIKESFCDSTKFMPGPIKRTSERIQDEIVHPHPVKWIVVFEAIQDEFGVALPFIPFHDWVNKLEAVPDKTTPSDLGRIPGLKLLEIFRALGTAEMEARPAGRKESESGGLPSFETSKACSVSQTLATIHPLDEYDGRT</sequence>
<proteinExistence type="predicted"/>
<evidence type="ECO:0000313" key="3">
    <source>
        <dbReference type="EMBL" id="KAH9834506.1"/>
    </source>
</evidence>
<feature type="region of interest" description="Disordered" evidence="1">
    <location>
        <begin position="291"/>
        <end position="315"/>
    </location>
</feature>
<dbReference type="Pfam" id="PF07993">
    <property type="entry name" value="NAD_binding_4"/>
    <property type="match status" value="1"/>
</dbReference>
<organism evidence="3 4">
    <name type="scientific">Rhodofomes roseus</name>
    <dbReference type="NCBI Taxonomy" id="34475"/>
    <lineage>
        <taxon>Eukaryota</taxon>
        <taxon>Fungi</taxon>
        <taxon>Dikarya</taxon>
        <taxon>Basidiomycota</taxon>
        <taxon>Agaricomycotina</taxon>
        <taxon>Agaricomycetes</taxon>
        <taxon>Polyporales</taxon>
        <taxon>Rhodofomes</taxon>
    </lineage>
</organism>
<feature type="domain" description="Thioester reductase (TE)" evidence="2">
    <location>
        <begin position="37"/>
        <end position="159"/>
    </location>
</feature>
<evidence type="ECO:0000256" key="1">
    <source>
        <dbReference type="SAM" id="MobiDB-lite"/>
    </source>
</evidence>
<comment type="caution">
    <text evidence="3">The sequence shown here is derived from an EMBL/GenBank/DDBJ whole genome shotgun (WGS) entry which is preliminary data.</text>
</comment>
<evidence type="ECO:0000259" key="2">
    <source>
        <dbReference type="Pfam" id="PF07993"/>
    </source>
</evidence>
<dbReference type="InterPro" id="IPR036291">
    <property type="entry name" value="NAD(P)-bd_dom_sf"/>
</dbReference>
<dbReference type="InterPro" id="IPR013120">
    <property type="entry name" value="FAR_NAD-bd"/>
</dbReference>
<accession>A0ABQ8KBZ6</accession>
<dbReference type="EMBL" id="JADCUA010000015">
    <property type="protein sequence ID" value="KAH9834506.1"/>
    <property type="molecule type" value="Genomic_DNA"/>
</dbReference>
<keyword evidence="4" id="KW-1185">Reference proteome</keyword>
<gene>
    <name evidence="3" type="ORF">C8Q71DRAFT_849351</name>
</gene>
<reference evidence="3 4" key="1">
    <citation type="journal article" date="2021" name="Environ. Microbiol.">
        <title>Gene family expansions and transcriptome signatures uncover fungal adaptations to wood decay.</title>
        <authorList>
            <person name="Hage H."/>
            <person name="Miyauchi S."/>
            <person name="Viragh M."/>
            <person name="Drula E."/>
            <person name="Min B."/>
            <person name="Chaduli D."/>
            <person name="Navarro D."/>
            <person name="Favel A."/>
            <person name="Norest M."/>
            <person name="Lesage-Meessen L."/>
            <person name="Balint B."/>
            <person name="Merenyi Z."/>
            <person name="de Eugenio L."/>
            <person name="Morin E."/>
            <person name="Martinez A.T."/>
            <person name="Baldrian P."/>
            <person name="Stursova M."/>
            <person name="Martinez M.J."/>
            <person name="Novotny C."/>
            <person name="Magnuson J.K."/>
            <person name="Spatafora J.W."/>
            <person name="Maurice S."/>
            <person name="Pangilinan J."/>
            <person name="Andreopoulos W."/>
            <person name="LaButti K."/>
            <person name="Hundley H."/>
            <person name="Na H."/>
            <person name="Kuo A."/>
            <person name="Barry K."/>
            <person name="Lipzen A."/>
            <person name="Henrissat B."/>
            <person name="Riley R."/>
            <person name="Ahrendt S."/>
            <person name="Nagy L.G."/>
            <person name="Grigoriev I.V."/>
            <person name="Martin F."/>
            <person name="Rosso M.N."/>
        </authorList>
    </citation>
    <scope>NUCLEOTIDE SEQUENCE [LARGE SCALE GENOMIC DNA]</scope>
    <source>
        <strain evidence="3 4">CIRM-BRFM 1785</strain>
    </source>
</reference>
<evidence type="ECO:0000313" key="4">
    <source>
        <dbReference type="Proteomes" id="UP000814176"/>
    </source>
</evidence>